<proteinExistence type="predicted"/>
<evidence type="ECO:0000256" key="3">
    <source>
        <dbReference type="ARBA" id="ARBA00022748"/>
    </source>
</evidence>
<evidence type="ECO:0000256" key="6">
    <source>
        <dbReference type="SAM" id="Phobius"/>
    </source>
</evidence>
<protein>
    <submittedName>
        <fullName evidence="8">Cytochrome c biogenesis protein ResB</fullName>
    </submittedName>
</protein>
<dbReference type="EMBL" id="AP024488">
    <property type="protein sequence ID" value="BCS94698.1"/>
    <property type="molecule type" value="Genomic_DNA"/>
</dbReference>
<keyword evidence="5 6" id="KW-0472">Membrane</keyword>
<feature type="transmembrane region" description="Helical" evidence="6">
    <location>
        <begin position="380"/>
        <end position="400"/>
    </location>
</feature>
<dbReference type="RefSeq" id="WP_236890998.1">
    <property type="nucleotide sequence ID" value="NZ_AP024488.1"/>
</dbReference>
<evidence type="ECO:0000256" key="5">
    <source>
        <dbReference type="ARBA" id="ARBA00023136"/>
    </source>
</evidence>
<comment type="subcellular location">
    <subcellularLocation>
        <location evidence="1">Membrane</location>
        <topology evidence="1">Multi-pass membrane protein</topology>
    </subcellularLocation>
</comment>
<dbReference type="Proteomes" id="UP001320148">
    <property type="component" value="Chromosome"/>
</dbReference>
<feature type="transmembrane region" description="Helical" evidence="6">
    <location>
        <begin position="65"/>
        <end position="86"/>
    </location>
</feature>
<feature type="domain" description="ResB-like" evidence="7">
    <location>
        <begin position="15"/>
        <end position="333"/>
    </location>
</feature>
<dbReference type="Pfam" id="PF05140">
    <property type="entry name" value="ResB"/>
    <property type="match status" value="2"/>
</dbReference>
<keyword evidence="4 6" id="KW-1133">Transmembrane helix</keyword>
<keyword evidence="9" id="KW-1185">Reference proteome</keyword>
<evidence type="ECO:0000256" key="4">
    <source>
        <dbReference type="ARBA" id="ARBA00022989"/>
    </source>
</evidence>
<feature type="transmembrane region" description="Helical" evidence="6">
    <location>
        <begin position="162"/>
        <end position="182"/>
    </location>
</feature>
<reference evidence="8 9" key="1">
    <citation type="submission" date="2021-02" db="EMBL/GenBank/DDBJ databases">
        <title>Complete genome of Desulfoluna sp. strain ASN36.</title>
        <authorList>
            <person name="Takahashi A."/>
            <person name="Kojima H."/>
            <person name="Fukui M."/>
        </authorList>
    </citation>
    <scope>NUCLEOTIDE SEQUENCE [LARGE SCALE GENOMIC DNA]</scope>
    <source>
        <strain evidence="8 9">ASN36</strain>
    </source>
</reference>
<keyword evidence="2 6" id="KW-0812">Transmembrane</keyword>
<feature type="domain" description="ResB-like" evidence="7">
    <location>
        <begin position="351"/>
        <end position="427"/>
    </location>
</feature>
<dbReference type="PANTHER" id="PTHR31566">
    <property type="entry name" value="CYTOCHROME C BIOGENESIS PROTEIN CCS1, CHLOROPLASTIC"/>
    <property type="match status" value="1"/>
</dbReference>
<dbReference type="InterPro" id="IPR023494">
    <property type="entry name" value="Cyt_c_bgen_Ccs1/CcsB/ResB"/>
</dbReference>
<gene>
    <name evidence="8" type="ORF">DSLASN_03300</name>
</gene>
<keyword evidence="3" id="KW-0201">Cytochrome c-type biogenesis</keyword>
<dbReference type="InterPro" id="IPR007816">
    <property type="entry name" value="ResB-like_domain"/>
</dbReference>
<evidence type="ECO:0000259" key="7">
    <source>
        <dbReference type="Pfam" id="PF05140"/>
    </source>
</evidence>
<name>A0ABN6EYF6_9BACT</name>
<sequence>MTRTVSSITDFFKSVRLTVVVLLLLAGTSILGTVIPQNKHAADYIQTFGEPIYRLMHILDLTDMYSSWWFILLIITLTLNIIVCTVSRFRSTMKQAFGTGFKGFSSLPLQGQATLENTPEDLEAPVKKALSSKFSSIRELSTQDGFALEAEKGRWTRIGADIVHAGILLLLAGALVGSIFGFDGFVNVPEGETVSTITLRNTNEKKPLDFSVRCNSFSLSHYDSGSVKEYRSSLTIIEDGKEVLTRDIIVNDPLTYKGITFYQASYGSMGAKDFTIRFTEKATGKEMTKPIAIGESIPFGNGKAFTFDRYDSDFAFNGRSVGEAVVGTLTEEGKAPEEVVLLTRFSNYDKMRKGSWILSVAGHEHAYYTGLQVTRDPGVALVYLGFLLMIGGCTVAFFMGHKKIRIEVASSGTGSTVTISGSAGKSKWWMKRYADHVLSVAKNAR</sequence>
<dbReference type="PANTHER" id="PTHR31566:SF0">
    <property type="entry name" value="CYTOCHROME C BIOGENESIS PROTEIN CCS1, CHLOROPLASTIC"/>
    <property type="match status" value="1"/>
</dbReference>
<evidence type="ECO:0000313" key="9">
    <source>
        <dbReference type="Proteomes" id="UP001320148"/>
    </source>
</evidence>
<evidence type="ECO:0000256" key="2">
    <source>
        <dbReference type="ARBA" id="ARBA00022692"/>
    </source>
</evidence>
<evidence type="ECO:0000313" key="8">
    <source>
        <dbReference type="EMBL" id="BCS94698.1"/>
    </source>
</evidence>
<organism evidence="8 9">
    <name type="scientific">Desulfoluna limicola</name>
    <dbReference type="NCBI Taxonomy" id="2810562"/>
    <lineage>
        <taxon>Bacteria</taxon>
        <taxon>Pseudomonadati</taxon>
        <taxon>Thermodesulfobacteriota</taxon>
        <taxon>Desulfobacteria</taxon>
        <taxon>Desulfobacterales</taxon>
        <taxon>Desulfolunaceae</taxon>
        <taxon>Desulfoluna</taxon>
    </lineage>
</organism>
<accession>A0ABN6EYF6</accession>
<evidence type="ECO:0000256" key="1">
    <source>
        <dbReference type="ARBA" id="ARBA00004141"/>
    </source>
</evidence>